<dbReference type="InterPro" id="IPR008920">
    <property type="entry name" value="TF_FadR/GntR_C"/>
</dbReference>
<dbReference type="EMBL" id="JARGYC010000002">
    <property type="protein sequence ID" value="MDF0599403.1"/>
    <property type="molecule type" value="Genomic_DNA"/>
</dbReference>
<dbReference type="InterPro" id="IPR036390">
    <property type="entry name" value="WH_DNA-bd_sf"/>
</dbReference>
<evidence type="ECO:0000256" key="2">
    <source>
        <dbReference type="ARBA" id="ARBA00023125"/>
    </source>
</evidence>
<dbReference type="RefSeq" id="WP_275565545.1">
    <property type="nucleotide sequence ID" value="NZ_JARGYC010000002.1"/>
</dbReference>
<evidence type="ECO:0000256" key="1">
    <source>
        <dbReference type="ARBA" id="ARBA00023015"/>
    </source>
</evidence>
<keyword evidence="6" id="KW-1185">Reference proteome</keyword>
<name>A0AAE3NK83_9RHOB</name>
<organism evidence="5 6">
    <name type="scientific">Psychromarinibacter sediminicola</name>
    <dbReference type="NCBI Taxonomy" id="3033385"/>
    <lineage>
        <taxon>Bacteria</taxon>
        <taxon>Pseudomonadati</taxon>
        <taxon>Pseudomonadota</taxon>
        <taxon>Alphaproteobacteria</taxon>
        <taxon>Rhodobacterales</taxon>
        <taxon>Paracoccaceae</taxon>
        <taxon>Psychromarinibacter</taxon>
    </lineage>
</organism>
<keyword evidence="3" id="KW-0804">Transcription</keyword>
<sequence length="260" mass="29045">MAESGKEQLVDRAVRELRARILSGEFRPDQHISEAAAGELLNISRTPAREALAQLVDEGLMVRSGSGRCTVRLFTRDDVMDAMELRGVLEGTVLRRAAERGAAPEVLRHCEGLICQIDTVLRDSPETLEFERYASLNDRFHRQLARISGSGTMERELLRAIRLPFATPNAFPAELYDKPRVRRSFIRAQEQHRAILDAVRRGEGTRAEALAREHARLAWEDYHAVMYDGQDSVDAAPAFAMIAGESTPAESSRLKQGGHQ</sequence>
<protein>
    <submittedName>
        <fullName evidence="5">GntR family transcriptional regulator</fullName>
    </submittedName>
</protein>
<dbReference type="InterPro" id="IPR036388">
    <property type="entry name" value="WH-like_DNA-bd_sf"/>
</dbReference>
<reference evidence="5" key="1">
    <citation type="submission" date="2023-03" db="EMBL/GenBank/DDBJ databases">
        <title>Multiphase analysis and comparison of six strains from genera Psychromarinibacter, Lutimaribacter, and Maritimibacter, including a novel species: Psychromarinibacter sediminicola sp. nov.</title>
        <authorList>
            <person name="Wang Y.-H."/>
            <person name="Ye M.-Q."/>
            <person name="Du Z.-J."/>
        </authorList>
    </citation>
    <scope>NUCLEOTIDE SEQUENCE</scope>
    <source>
        <strain evidence="5">C21-152</strain>
    </source>
</reference>
<dbReference type="InterPro" id="IPR000524">
    <property type="entry name" value="Tscrpt_reg_HTH_GntR"/>
</dbReference>
<comment type="caution">
    <text evidence="5">The sequence shown here is derived from an EMBL/GenBank/DDBJ whole genome shotgun (WGS) entry which is preliminary data.</text>
</comment>
<evidence type="ECO:0000313" key="5">
    <source>
        <dbReference type="EMBL" id="MDF0599403.1"/>
    </source>
</evidence>
<dbReference type="Gene3D" id="1.20.120.530">
    <property type="entry name" value="GntR ligand-binding domain-like"/>
    <property type="match status" value="1"/>
</dbReference>
<dbReference type="Proteomes" id="UP001220964">
    <property type="component" value="Unassembled WGS sequence"/>
</dbReference>
<evidence type="ECO:0000256" key="3">
    <source>
        <dbReference type="ARBA" id="ARBA00023163"/>
    </source>
</evidence>
<dbReference type="AlphaFoldDB" id="A0AAE3NK83"/>
<dbReference type="InterPro" id="IPR011711">
    <property type="entry name" value="GntR_C"/>
</dbReference>
<dbReference type="Gene3D" id="1.10.10.10">
    <property type="entry name" value="Winged helix-like DNA-binding domain superfamily/Winged helix DNA-binding domain"/>
    <property type="match status" value="1"/>
</dbReference>
<dbReference type="GO" id="GO:0003700">
    <property type="term" value="F:DNA-binding transcription factor activity"/>
    <property type="evidence" value="ECO:0007669"/>
    <property type="project" value="InterPro"/>
</dbReference>
<gene>
    <name evidence="5" type="ORF">P1J78_01540</name>
</gene>
<feature type="domain" description="HTH gntR-type" evidence="4">
    <location>
        <begin position="7"/>
        <end position="73"/>
    </location>
</feature>
<dbReference type="PANTHER" id="PTHR43537">
    <property type="entry name" value="TRANSCRIPTIONAL REGULATOR, GNTR FAMILY"/>
    <property type="match status" value="1"/>
</dbReference>
<dbReference type="PANTHER" id="PTHR43537:SF49">
    <property type="entry name" value="TRANSCRIPTIONAL REGULATORY PROTEIN"/>
    <property type="match status" value="1"/>
</dbReference>
<dbReference type="PROSITE" id="PS50949">
    <property type="entry name" value="HTH_GNTR"/>
    <property type="match status" value="1"/>
</dbReference>
<evidence type="ECO:0000259" key="4">
    <source>
        <dbReference type="PROSITE" id="PS50949"/>
    </source>
</evidence>
<proteinExistence type="predicted"/>
<dbReference type="SMART" id="SM00895">
    <property type="entry name" value="FCD"/>
    <property type="match status" value="1"/>
</dbReference>
<dbReference type="SUPFAM" id="SSF46785">
    <property type="entry name" value="Winged helix' DNA-binding domain"/>
    <property type="match status" value="1"/>
</dbReference>
<dbReference type="SMART" id="SM00345">
    <property type="entry name" value="HTH_GNTR"/>
    <property type="match status" value="1"/>
</dbReference>
<dbReference type="SUPFAM" id="SSF48008">
    <property type="entry name" value="GntR ligand-binding domain-like"/>
    <property type="match status" value="1"/>
</dbReference>
<keyword evidence="1" id="KW-0805">Transcription regulation</keyword>
<dbReference type="Pfam" id="PF00392">
    <property type="entry name" value="GntR"/>
    <property type="match status" value="1"/>
</dbReference>
<dbReference type="Pfam" id="PF07729">
    <property type="entry name" value="FCD"/>
    <property type="match status" value="1"/>
</dbReference>
<accession>A0AAE3NK83</accession>
<evidence type="ECO:0000313" key="6">
    <source>
        <dbReference type="Proteomes" id="UP001220964"/>
    </source>
</evidence>
<dbReference type="GO" id="GO:0003677">
    <property type="term" value="F:DNA binding"/>
    <property type="evidence" value="ECO:0007669"/>
    <property type="project" value="UniProtKB-KW"/>
</dbReference>
<keyword evidence="2" id="KW-0238">DNA-binding</keyword>